<organism evidence="2 3">
    <name type="scientific">Anthostomella pinea</name>
    <dbReference type="NCBI Taxonomy" id="933095"/>
    <lineage>
        <taxon>Eukaryota</taxon>
        <taxon>Fungi</taxon>
        <taxon>Dikarya</taxon>
        <taxon>Ascomycota</taxon>
        <taxon>Pezizomycotina</taxon>
        <taxon>Sordariomycetes</taxon>
        <taxon>Xylariomycetidae</taxon>
        <taxon>Xylariales</taxon>
        <taxon>Xylariaceae</taxon>
        <taxon>Anthostomella</taxon>
    </lineage>
</organism>
<keyword evidence="1" id="KW-0812">Transmembrane</keyword>
<name>A0AAI8YBL9_9PEZI</name>
<proteinExistence type="predicted"/>
<keyword evidence="1" id="KW-1133">Transmembrane helix</keyword>
<feature type="transmembrane region" description="Helical" evidence="1">
    <location>
        <begin position="280"/>
        <end position="303"/>
    </location>
</feature>
<sequence length="331" mass="36797">MRGINDGPFTLFKTILSSKLPGLIFHPYTILAVILCLESMALLFTSTILVADLHHVSVVGNVGPVKVKRMLAEDTVQAFNAIPNPLYSLFGEVPSESDFGVDSRGLSIAGVKRRAFLPFRNSQNRTAVRTYHGNADVMGSNVACMRLRPSWPFCILTINDVQDPDVETGDLTNRKWLNTVALERSLYSIMTGQTQNMTFSGCIECLLYFDLVVNDEITTIYRDTLDPTRRAVLSLQTYTWLLAGSIYDSYLKAFVGTEEVQVSTMQTVNTLICTEYGCGGLISVATLLLVHVALVIVITLLFVTRIRYSRQSHVWHTVSQLLSGELKESLN</sequence>
<gene>
    <name evidence="2" type="ORF">KHLLAP_LOCUS1752</name>
</gene>
<keyword evidence="1" id="KW-0472">Membrane</keyword>
<protein>
    <submittedName>
        <fullName evidence="2">Uu.00g041370.m01.CDS01</fullName>
    </submittedName>
</protein>
<feature type="transmembrane region" description="Helical" evidence="1">
    <location>
        <begin position="20"/>
        <end position="44"/>
    </location>
</feature>
<keyword evidence="3" id="KW-1185">Reference proteome</keyword>
<evidence type="ECO:0000256" key="1">
    <source>
        <dbReference type="SAM" id="Phobius"/>
    </source>
</evidence>
<reference evidence="2" key="1">
    <citation type="submission" date="2023-10" db="EMBL/GenBank/DDBJ databases">
        <authorList>
            <person name="Hackl T."/>
        </authorList>
    </citation>
    <scope>NUCLEOTIDE SEQUENCE</scope>
</reference>
<dbReference type="AlphaFoldDB" id="A0AAI8YBL9"/>
<comment type="caution">
    <text evidence="2">The sequence shown here is derived from an EMBL/GenBank/DDBJ whole genome shotgun (WGS) entry which is preliminary data.</text>
</comment>
<evidence type="ECO:0000313" key="3">
    <source>
        <dbReference type="Proteomes" id="UP001295740"/>
    </source>
</evidence>
<accession>A0AAI8YBL9</accession>
<dbReference type="EMBL" id="CAUWAG010000003">
    <property type="protein sequence ID" value="CAJ2501284.1"/>
    <property type="molecule type" value="Genomic_DNA"/>
</dbReference>
<dbReference type="Proteomes" id="UP001295740">
    <property type="component" value="Unassembled WGS sequence"/>
</dbReference>
<evidence type="ECO:0000313" key="2">
    <source>
        <dbReference type="EMBL" id="CAJ2501284.1"/>
    </source>
</evidence>